<comment type="caution">
    <text evidence="1">The sequence shown here is derived from an EMBL/GenBank/DDBJ whole genome shotgun (WGS) entry which is preliminary data.</text>
</comment>
<accession>A0A1Y2GSI5</accession>
<dbReference type="InParanoid" id="A0A1Y2GSI5"/>
<gene>
    <name evidence="1" type="ORF">BCR41DRAFT_420719</name>
</gene>
<protein>
    <submittedName>
        <fullName evidence="1">Uncharacterized protein</fullName>
    </submittedName>
</protein>
<proteinExistence type="predicted"/>
<sequence length="201" mass="22436">MHLVQSYHPEWLEKWSLISDRDIVKVLALNALGLGYCSALKPPVSVTILLIKNLGSSSDSQLSFGRAVFQRIRIRSSSDNHMEGSSNDGSGANLREFPRVFPIRMRLSFNGRDFTVNATWCISSGSSIRYDPSRYRVALRETPCRNNACFDGLLAERVRNGFNVKGNTAPARTQLEQAQDTIHINDHLGQPLEGLFSLSLL</sequence>
<keyword evidence="2" id="KW-1185">Reference proteome</keyword>
<dbReference type="GeneID" id="33571774"/>
<dbReference type="EMBL" id="MCFF01000011">
    <property type="protein sequence ID" value="ORZ21781.1"/>
    <property type="molecule type" value="Genomic_DNA"/>
</dbReference>
<evidence type="ECO:0000313" key="1">
    <source>
        <dbReference type="EMBL" id="ORZ21781.1"/>
    </source>
</evidence>
<dbReference type="Proteomes" id="UP000193648">
    <property type="component" value="Unassembled WGS sequence"/>
</dbReference>
<dbReference type="AlphaFoldDB" id="A0A1Y2GSI5"/>
<evidence type="ECO:0000313" key="2">
    <source>
        <dbReference type="Proteomes" id="UP000193648"/>
    </source>
</evidence>
<organism evidence="1 2">
    <name type="scientific">Lobosporangium transversale</name>
    <dbReference type="NCBI Taxonomy" id="64571"/>
    <lineage>
        <taxon>Eukaryota</taxon>
        <taxon>Fungi</taxon>
        <taxon>Fungi incertae sedis</taxon>
        <taxon>Mucoromycota</taxon>
        <taxon>Mortierellomycotina</taxon>
        <taxon>Mortierellomycetes</taxon>
        <taxon>Mortierellales</taxon>
        <taxon>Mortierellaceae</taxon>
        <taxon>Lobosporangium</taxon>
    </lineage>
</organism>
<reference evidence="1 2" key="1">
    <citation type="submission" date="2016-07" db="EMBL/GenBank/DDBJ databases">
        <title>Pervasive Adenine N6-methylation of Active Genes in Fungi.</title>
        <authorList>
            <consortium name="DOE Joint Genome Institute"/>
            <person name="Mondo S.J."/>
            <person name="Dannebaum R.O."/>
            <person name="Kuo R.C."/>
            <person name="Labutti K."/>
            <person name="Haridas S."/>
            <person name="Kuo A."/>
            <person name="Salamov A."/>
            <person name="Ahrendt S.R."/>
            <person name="Lipzen A."/>
            <person name="Sullivan W."/>
            <person name="Andreopoulos W.B."/>
            <person name="Clum A."/>
            <person name="Lindquist E."/>
            <person name="Daum C."/>
            <person name="Ramamoorthy G.K."/>
            <person name="Gryganskyi A."/>
            <person name="Culley D."/>
            <person name="Magnuson J.K."/>
            <person name="James T.Y."/>
            <person name="O'Malley M.A."/>
            <person name="Stajich J.E."/>
            <person name="Spatafora J.W."/>
            <person name="Visel A."/>
            <person name="Grigoriev I.V."/>
        </authorList>
    </citation>
    <scope>NUCLEOTIDE SEQUENCE [LARGE SCALE GENOMIC DNA]</scope>
    <source>
        <strain evidence="1 2">NRRL 3116</strain>
    </source>
</reference>
<name>A0A1Y2GSI5_9FUNG</name>
<dbReference type="RefSeq" id="XP_021883032.1">
    <property type="nucleotide sequence ID" value="XM_022029931.1"/>
</dbReference>